<evidence type="ECO:0000313" key="2">
    <source>
        <dbReference type="Proteomes" id="UP001057474"/>
    </source>
</evidence>
<dbReference type="Proteomes" id="UP001057474">
    <property type="component" value="Chromosome"/>
</dbReference>
<reference evidence="1" key="1">
    <citation type="submission" date="2021-03" db="EMBL/GenBank/DDBJ databases">
        <title>Legionella lytica PCM 2298.</title>
        <authorList>
            <person name="Koper P."/>
        </authorList>
    </citation>
    <scope>NUCLEOTIDE SEQUENCE</scope>
    <source>
        <strain evidence="1">PCM 2298</strain>
    </source>
</reference>
<evidence type="ECO:0008006" key="3">
    <source>
        <dbReference type="Google" id="ProtNLM"/>
    </source>
</evidence>
<dbReference type="InterPro" id="IPR023346">
    <property type="entry name" value="Lysozyme-like_dom_sf"/>
</dbReference>
<gene>
    <name evidence="1" type="ORF">J2N86_13745</name>
</gene>
<sequence length="134" mass="14912">MLNATGERFANVIYANMLGNGNDASGDGYRFLGRGLFHLTGKENYFKFGGKDLVSNPDLILTPSNSVKMAIDYWGTRGLSEKVDQLSGKIFISSEATVQDKYFRAAVYSINAGLSNINRRAVAYNKYFQLFDNK</sequence>
<keyword evidence="2" id="KW-1185">Reference proteome</keyword>
<dbReference type="SUPFAM" id="SSF53955">
    <property type="entry name" value="Lysozyme-like"/>
    <property type="match status" value="1"/>
</dbReference>
<dbReference type="EMBL" id="CP071527">
    <property type="protein sequence ID" value="USQ13718.1"/>
    <property type="molecule type" value="Genomic_DNA"/>
</dbReference>
<proteinExistence type="predicted"/>
<dbReference type="Gene3D" id="1.10.530.10">
    <property type="match status" value="1"/>
</dbReference>
<dbReference type="RefSeq" id="WP_252580037.1">
    <property type="nucleotide sequence ID" value="NZ_CP071527.1"/>
</dbReference>
<accession>A0ABY4Y8K7</accession>
<name>A0ABY4Y8K7_9GAMM</name>
<organism evidence="1 2">
    <name type="scientific">Legionella lytica</name>
    <dbReference type="NCBI Taxonomy" id="96232"/>
    <lineage>
        <taxon>Bacteria</taxon>
        <taxon>Pseudomonadati</taxon>
        <taxon>Pseudomonadota</taxon>
        <taxon>Gammaproteobacteria</taxon>
        <taxon>Legionellales</taxon>
        <taxon>Legionellaceae</taxon>
        <taxon>Legionella</taxon>
    </lineage>
</organism>
<evidence type="ECO:0000313" key="1">
    <source>
        <dbReference type="EMBL" id="USQ13718.1"/>
    </source>
</evidence>
<protein>
    <recommendedName>
        <fullName evidence="3">Glycoside hydrolase family 19 catalytic domain-containing protein</fullName>
    </recommendedName>
</protein>